<name>A0ABV3L1R9_9RHOB</name>
<comment type="similarity">
    <text evidence="3">Belongs to the HAD-like hydrolase superfamily. CbbY/CbbZ/Gph/YieH family.</text>
</comment>
<dbReference type="Proteomes" id="UP001553161">
    <property type="component" value="Unassembled WGS sequence"/>
</dbReference>
<evidence type="ECO:0000256" key="2">
    <source>
        <dbReference type="ARBA" id="ARBA00004818"/>
    </source>
</evidence>
<dbReference type="Pfam" id="PF00702">
    <property type="entry name" value="Hydrolase"/>
    <property type="match status" value="1"/>
</dbReference>
<dbReference type="CDD" id="cd01427">
    <property type="entry name" value="HAD_like"/>
    <property type="match status" value="1"/>
</dbReference>
<dbReference type="InterPro" id="IPR023198">
    <property type="entry name" value="PGP-like_dom2"/>
</dbReference>
<dbReference type="InterPro" id="IPR036412">
    <property type="entry name" value="HAD-like_sf"/>
</dbReference>
<dbReference type="EMBL" id="JBFBVU010000001">
    <property type="protein sequence ID" value="MEV8465502.1"/>
    <property type="molecule type" value="Genomic_DNA"/>
</dbReference>
<evidence type="ECO:0000313" key="5">
    <source>
        <dbReference type="EMBL" id="MEV8465502.1"/>
    </source>
</evidence>
<organism evidence="5 6">
    <name type="scientific">Meridianimarinicoccus marinus</name>
    <dbReference type="NCBI Taxonomy" id="3231483"/>
    <lineage>
        <taxon>Bacteria</taxon>
        <taxon>Pseudomonadati</taxon>
        <taxon>Pseudomonadota</taxon>
        <taxon>Alphaproteobacteria</taxon>
        <taxon>Rhodobacterales</taxon>
        <taxon>Paracoccaceae</taxon>
        <taxon>Meridianimarinicoccus</taxon>
    </lineage>
</organism>
<evidence type="ECO:0000256" key="3">
    <source>
        <dbReference type="ARBA" id="ARBA00006171"/>
    </source>
</evidence>
<comment type="catalytic activity">
    <reaction evidence="1">
        <text>2-phosphoglycolate + H2O = glycolate + phosphate</text>
        <dbReference type="Rhea" id="RHEA:14369"/>
        <dbReference type="ChEBI" id="CHEBI:15377"/>
        <dbReference type="ChEBI" id="CHEBI:29805"/>
        <dbReference type="ChEBI" id="CHEBI:43474"/>
        <dbReference type="ChEBI" id="CHEBI:58033"/>
        <dbReference type="EC" id="3.1.3.18"/>
    </reaction>
</comment>
<gene>
    <name evidence="5" type="ORF">AB0T83_01735</name>
</gene>
<dbReference type="EC" id="3.1.3.18" evidence="4"/>
<dbReference type="RefSeq" id="WP_366191006.1">
    <property type="nucleotide sequence ID" value="NZ_JBFBVU010000001.1"/>
</dbReference>
<comment type="caution">
    <text evidence="5">The sequence shown here is derived from an EMBL/GenBank/DDBJ whole genome shotgun (WGS) entry which is preliminary data.</text>
</comment>
<dbReference type="Gene3D" id="3.40.50.1000">
    <property type="entry name" value="HAD superfamily/HAD-like"/>
    <property type="match status" value="1"/>
</dbReference>
<evidence type="ECO:0000256" key="1">
    <source>
        <dbReference type="ARBA" id="ARBA00000830"/>
    </source>
</evidence>
<dbReference type="PANTHER" id="PTHR43434:SF1">
    <property type="entry name" value="PHOSPHOGLYCOLATE PHOSPHATASE"/>
    <property type="match status" value="1"/>
</dbReference>
<evidence type="ECO:0000256" key="4">
    <source>
        <dbReference type="ARBA" id="ARBA00013078"/>
    </source>
</evidence>
<dbReference type="NCBIfam" id="TIGR01509">
    <property type="entry name" value="HAD-SF-IA-v3"/>
    <property type="match status" value="1"/>
</dbReference>
<dbReference type="SFLD" id="SFLDG01129">
    <property type="entry name" value="C1.5:_HAD__Beta-PGM__Phosphata"/>
    <property type="match status" value="1"/>
</dbReference>
<dbReference type="SUPFAM" id="SSF56784">
    <property type="entry name" value="HAD-like"/>
    <property type="match status" value="1"/>
</dbReference>
<keyword evidence="5" id="KW-0378">Hydrolase</keyword>
<dbReference type="InterPro" id="IPR050155">
    <property type="entry name" value="HAD-like_hydrolase_sf"/>
</dbReference>
<dbReference type="NCBIfam" id="TIGR01549">
    <property type="entry name" value="HAD-SF-IA-v1"/>
    <property type="match status" value="1"/>
</dbReference>
<dbReference type="InterPro" id="IPR006439">
    <property type="entry name" value="HAD-SF_hydro_IA"/>
</dbReference>
<protein>
    <recommendedName>
        <fullName evidence="4">phosphoglycolate phosphatase</fullName>
        <ecNumber evidence="4">3.1.3.18</ecNumber>
    </recommendedName>
</protein>
<proteinExistence type="inferred from homology"/>
<reference evidence="5 6" key="1">
    <citation type="submission" date="2024-07" db="EMBL/GenBank/DDBJ databases">
        <authorList>
            <person name="Kang M."/>
        </authorList>
    </citation>
    <scope>NUCLEOTIDE SEQUENCE [LARGE SCALE GENOMIC DNA]</scope>
    <source>
        <strain evidence="5 6">DFM31</strain>
    </source>
</reference>
<accession>A0ABV3L1R9</accession>
<dbReference type="SFLD" id="SFLDS00003">
    <property type="entry name" value="Haloacid_Dehalogenase"/>
    <property type="match status" value="1"/>
</dbReference>
<dbReference type="InterPro" id="IPR023214">
    <property type="entry name" value="HAD_sf"/>
</dbReference>
<dbReference type="Gene3D" id="1.10.150.240">
    <property type="entry name" value="Putative phosphatase, domain 2"/>
    <property type="match status" value="1"/>
</dbReference>
<sequence>MRQIKAILFDKDGTLFDFNKTWANWSRKFLMHLAAEDLTRARILGDAVGFDIAAGMFRKDSILVSATPHDITDALLPHLPGATKSNILRLMSRMTAEVPQAEATPLEPLLSELVGRGLVLGVVTNDSLAPTRRHLQEVGVEEAFAMVLASDSGFPAKPAPDMLLAFSETLGIDPAEIVMIGDSSHDLVAARAAGMRSIAVLTGIAGRAQLEPLADAVLPSLAGLPNWLDQRCPTRSAA</sequence>
<dbReference type="PANTHER" id="PTHR43434">
    <property type="entry name" value="PHOSPHOGLYCOLATE PHOSPHATASE"/>
    <property type="match status" value="1"/>
</dbReference>
<dbReference type="PRINTS" id="PR00413">
    <property type="entry name" value="HADHALOGNASE"/>
</dbReference>
<dbReference type="GO" id="GO:0016787">
    <property type="term" value="F:hydrolase activity"/>
    <property type="evidence" value="ECO:0007669"/>
    <property type="project" value="UniProtKB-KW"/>
</dbReference>
<comment type="pathway">
    <text evidence="2">Organic acid metabolism; glycolate biosynthesis; glycolate from 2-phosphoglycolate: step 1/1.</text>
</comment>
<keyword evidence="6" id="KW-1185">Reference proteome</keyword>
<evidence type="ECO:0000313" key="6">
    <source>
        <dbReference type="Proteomes" id="UP001553161"/>
    </source>
</evidence>